<dbReference type="Pfam" id="PF14764">
    <property type="entry name" value="SPG48"/>
    <property type="match status" value="1"/>
</dbReference>
<feature type="domain" description="AP-5 complex subunit zeta-1 C-terminal TPR" evidence="3">
    <location>
        <begin position="451"/>
        <end position="802"/>
    </location>
</feature>
<dbReference type="PANTHER" id="PTHR46488">
    <property type="entry name" value="AP-5 COMPLEX SUBUNIT ZETA-1"/>
    <property type="match status" value="1"/>
</dbReference>
<dbReference type="Pfam" id="PF25153">
    <property type="entry name" value="TPR_AP5Z1"/>
    <property type="match status" value="1"/>
</dbReference>
<sequence length="811" mass="90335">MFTAAGESFLRQAREIRDEELRRFSSRVAALLQGPELGPEAVDALQRLHLTVAATKYPRTLDGKFVELLQTVLCSSKSPEQIQVLCAAILREMSPCNDLILSCDEIQDAKLLSLVSSVLLVQVNDLTSQTSAVGQCVVKALERKLPEGQSVRCLLPVLSNVISLSPESLTEEQTNVVSKKMAEWLRCASAQQGRAQSSRGFFSSPRTKKHGPVTEVDGTVATDFFTVLSVGQCYTQDQWLNVQAFSMLRNWLLCYGGKGLKTPSSDDKSGVHRSVMSLVSTASSSSRHVSPKERVREKAFEYCQRLTEQSIRRPLKKDDGDLQKACLIEAVAIMDIICKQDSSYVHRTGSFLRVLHSRICGDAAYARALLPIAQFFLNHSKMAAGDSDAIYKHLFTDVPAQLFHNPSLAFEFVQFCKDNSQLFTKTSSIFRQSFPNLFKFLAWNSPPLISEFVDLLPFLLDAGTAIEIFHLLLDLPCLTAALDIELRSAALPTSKRAASDPAVKPTTCLEAFHHPFCKNMFRYLLRTKSTPEEAPERLIPLRQLLGSLASSPRVVQCAETVPVLLELFFKVVAEFADGPLINQLVVLLLHRSDQLYEIPAFKDDVYRVLSSQLVMLCKLQPALIVELSTEILEFSGTVSNIQNKEAIFTHLVWAIGEYMSVSYDKRCTVEQITRFFETLEAVLFEITQLRPQASTPSYAPRAISALMATLTKLAARSQDLIPRVSMLLSKMRTFVQSPAVTSVYCEEDLEEIFAQATELLNLLKMPSMAQFMFTPPTEAASTQFQKEVNDSLPFALKLVTRLLEPAPGFVP</sequence>
<feature type="non-terminal residue" evidence="4">
    <location>
        <position position="811"/>
    </location>
</feature>
<dbReference type="InterPro" id="IPR055450">
    <property type="entry name" value="AP5Z1_ARM"/>
</dbReference>
<dbReference type="OrthoDB" id="744564at2759"/>
<dbReference type="GO" id="GO:0044599">
    <property type="term" value="C:AP-5 adaptor complex"/>
    <property type="evidence" value="ECO:0007669"/>
    <property type="project" value="InterPro"/>
</dbReference>
<evidence type="ECO:0000259" key="2">
    <source>
        <dbReference type="Pfam" id="PF25153"/>
    </source>
</evidence>
<organism evidence="4 5">
    <name type="scientific">Rhinopomastus cyanomelas</name>
    <name type="common">Common scimitarbill</name>
    <dbReference type="NCBI Taxonomy" id="113115"/>
    <lineage>
        <taxon>Eukaryota</taxon>
        <taxon>Metazoa</taxon>
        <taxon>Chordata</taxon>
        <taxon>Craniata</taxon>
        <taxon>Vertebrata</taxon>
        <taxon>Euteleostomi</taxon>
        <taxon>Archelosauria</taxon>
        <taxon>Archosauria</taxon>
        <taxon>Dinosauria</taxon>
        <taxon>Saurischia</taxon>
        <taxon>Theropoda</taxon>
        <taxon>Coelurosauria</taxon>
        <taxon>Aves</taxon>
        <taxon>Neognathae</taxon>
        <taxon>Neoaves</taxon>
        <taxon>Telluraves</taxon>
        <taxon>Coraciimorphae</taxon>
        <taxon>Bucerotiformes</taxon>
        <taxon>Rhinopomastidae</taxon>
        <taxon>Rhinopomastus</taxon>
    </lineage>
</organism>
<feature type="domain" description="AP-5 complex subunit zeta-1 N-terminal TPR" evidence="2">
    <location>
        <begin position="1"/>
        <end position="281"/>
    </location>
</feature>
<evidence type="ECO:0000259" key="3">
    <source>
        <dbReference type="Pfam" id="PF25154"/>
    </source>
</evidence>
<proteinExistence type="predicted"/>
<name>A0A7L1N5W7_RHICY</name>
<evidence type="ECO:0000259" key="1">
    <source>
        <dbReference type="Pfam" id="PF14764"/>
    </source>
</evidence>
<dbReference type="Proteomes" id="UP000565785">
    <property type="component" value="Unassembled WGS sequence"/>
</dbReference>
<feature type="domain" description="AP-5 complex subunit zeta-1 ARM repeats" evidence="1">
    <location>
        <begin position="322"/>
        <end position="439"/>
    </location>
</feature>
<keyword evidence="5" id="KW-1185">Reference proteome</keyword>
<dbReference type="InterPro" id="IPR056856">
    <property type="entry name" value="TPR_AP5Z1_C"/>
</dbReference>
<dbReference type="Pfam" id="PF25154">
    <property type="entry name" value="TPR_AP5Z1_C"/>
    <property type="match status" value="1"/>
</dbReference>
<accession>A0A7L1N5W7</accession>
<feature type="non-terminal residue" evidence="4">
    <location>
        <position position="1"/>
    </location>
</feature>
<dbReference type="InterPro" id="IPR056857">
    <property type="entry name" value="TPR_AP5Z1_N"/>
</dbReference>
<dbReference type="InterPro" id="IPR028222">
    <property type="entry name" value="AP5Z1"/>
</dbReference>
<dbReference type="PANTHER" id="PTHR46488:SF1">
    <property type="entry name" value="AP-5 COMPLEX SUBUNIT ZETA-1"/>
    <property type="match status" value="1"/>
</dbReference>
<gene>
    <name evidence="4" type="primary">Ap5z1</name>
    <name evidence="4" type="ORF">RHICYA_R00324</name>
</gene>
<reference evidence="4 5" key="1">
    <citation type="submission" date="2019-09" db="EMBL/GenBank/DDBJ databases">
        <title>Bird 10,000 Genomes (B10K) Project - Family phase.</title>
        <authorList>
            <person name="Zhang G."/>
        </authorList>
    </citation>
    <scope>NUCLEOTIDE SEQUENCE [LARGE SCALE GENOMIC DNA]</scope>
    <source>
        <strain evidence="4">B10K-DU-002-35</strain>
        <tissue evidence="4">Muscle</tissue>
    </source>
</reference>
<dbReference type="EMBL" id="VXBP01002815">
    <property type="protein sequence ID" value="NXN94596.1"/>
    <property type="molecule type" value="Genomic_DNA"/>
</dbReference>
<dbReference type="AlphaFoldDB" id="A0A7L1N5W7"/>
<evidence type="ECO:0000313" key="5">
    <source>
        <dbReference type="Proteomes" id="UP000565785"/>
    </source>
</evidence>
<protein>
    <submittedName>
        <fullName evidence="4">AP5Z1 protein</fullName>
    </submittedName>
</protein>
<evidence type="ECO:0000313" key="4">
    <source>
        <dbReference type="EMBL" id="NXN94596.1"/>
    </source>
</evidence>
<comment type="caution">
    <text evidence="4">The sequence shown here is derived from an EMBL/GenBank/DDBJ whole genome shotgun (WGS) entry which is preliminary data.</text>
</comment>